<dbReference type="PANTHER" id="PTHR43280:SF2">
    <property type="entry name" value="HTH-TYPE TRANSCRIPTIONAL REGULATOR EXSA"/>
    <property type="match status" value="1"/>
</dbReference>
<evidence type="ECO:0000256" key="1">
    <source>
        <dbReference type="ARBA" id="ARBA00023015"/>
    </source>
</evidence>
<evidence type="ECO:0000313" key="6">
    <source>
        <dbReference type="Proteomes" id="UP000617628"/>
    </source>
</evidence>
<evidence type="ECO:0000313" key="5">
    <source>
        <dbReference type="EMBL" id="MBK1875288.1"/>
    </source>
</evidence>
<dbReference type="Pfam" id="PF12833">
    <property type="entry name" value="HTH_18"/>
    <property type="match status" value="1"/>
</dbReference>
<evidence type="ECO:0000256" key="2">
    <source>
        <dbReference type="ARBA" id="ARBA00023125"/>
    </source>
</evidence>
<accession>A0A934VP90</accession>
<proteinExistence type="predicted"/>
<feature type="domain" description="HTH araC/xylS-type" evidence="4">
    <location>
        <begin position="192"/>
        <end position="290"/>
    </location>
</feature>
<dbReference type="InterPro" id="IPR003313">
    <property type="entry name" value="AraC-bd"/>
</dbReference>
<dbReference type="PRINTS" id="PR00032">
    <property type="entry name" value="HTHARAC"/>
</dbReference>
<keyword evidence="6" id="KW-1185">Reference proteome</keyword>
<dbReference type="Pfam" id="PF02311">
    <property type="entry name" value="AraC_binding"/>
    <property type="match status" value="1"/>
</dbReference>
<evidence type="ECO:0000259" key="4">
    <source>
        <dbReference type="PROSITE" id="PS01124"/>
    </source>
</evidence>
<sequence length="297" mass="33926">MNMPQSQVTKPSFIAPKIEKGEYYILDLDADKKESFTIACGGLEQCSLDYQVERNHFKYFGIEYIVAGTCEITLNGEKYELSAGSLFSYTPNCQLKITNTGDTTLVKYFVDFSGDGSERIVQNQIFQRPGVLKPECTKWIAHVFQELQECGTLAYSQSQEICSHLLNYLIVRLDSVDVQEKPHSTPSYATFEACKSYLESNYSNIFSAHEVADMFHISHQYLCRLFKRFCDETPSQMLIRLKLIRSALLLEQGNLLVKEIAEKVGFEDQYYFSKRFKSYFGVSPRGYAASSKETLIA</sequence>
<dbReference type="RefSeq" id="WP_200353504.1">
    <property type="nucleotide sequence ID" value="NZ_JAENIL010000001.1"/>
</dbReference>
<dbReference type="InterPro" id="IPR037923">
    <property type="entry name" value="HTH-like"/>
</dbReference>
<keyword evidence="3" id="KW-0804">Transcription</keyword>
<gene>
    <name evidence="5" type="ORF">JIN87_00340</name>
</gene>
<dbReference type="SUPFAM" id="SSF51215">
    <property type="entry name" value="Regulatory protein AraC"/>
    <property type="match status" value="1"/>
</dbReference>
<dbReference type="InterPro" id="IPR014710">
    <property type="entry name" value="RmlC-like_jellyroll"/>
</dbReference>
<dbReference type="Gene3D" id="1.10.10.60">
    <property type="entry name" value="Homeodomain-like"/>
    <property type="match status" value="2"/>
</dbReference>
<dbReference type="InterPro" id="IPR020449">
    <property type="entry name" value="Tscrpt_reg_AraC-type_HTH"/>
</dbReference>
<dbReference type="SUPFAM" id="SSF46689">
    <property type="entry name" value="Homeodomain-like"/>
    <property type="match status" value="2"/>
</dbReference>
<dbReference type="InterPro" id="IPR018060">
    <property type="entry name" value="HTH_AraC"/>
</dbReference>
<dbReference type="InterPro" id="IPR009057">
    <property type="entry name" value="Homeodomain-like_sf"/>
</dbReference>
<comment type="caution">
    <text evidence="5">The sequence shown here is derived from an EMBL/GenBank/DDBJ whole genome shotgun (WGS) entry which is preliminary data.</text>
</comment>
<dbReference type="PANTHER" id="PTHR43280">
    <property type="entry name" value="ARAC-FAMILY TRANSCRIPTIONAL REGULATOR"/>
    <property type="match status" value="1"/>
</dbReference>
<dbReference type="PROSITE" id="PS00041">
    <property type="entry name" value="HTH_ARAC_FAMILY_1"/>
    <property type="match status" value="1"/>
</dbReference>
<dbReference type="GO" id="GO:0003700">
    <property type="term" value="F:DNA-binding transcription factor activity"/>
    <property type="evidence" value="ECO:0007669"/>
    <property type="project" value="InterPro"/>
</dbReference>
<dbReference type="SMART" id="SM00342">
    <property type="entry name" value="HTH_ARAC"/>
    <property type="match status" value="1"/>
</dbReference>
<keyword evidence="2" id="KW-0238">DNA-binding</keyword>
<keyword evidence="1" id="KW-0805">Transcription regulation</keyword>
<reference evidence="5" key="1">
    <citation type="submission" date="2021-01" db="EMBL/GenBank/DDBJ databases">
        <title>Modified the classification status of verrucomicrobia.</title>
        <authorList>
            <person name="Feng X."/>
        </authorList>
    </citation>
    <scope>NUCLEOTIDE SEQUENCE</scope>
    <source>
        <strain evidence="5">KCTC 13126</strain>
    </source>
</reference>
<dbReference type="Proteomes" id="UP000617628">
    <property type="component" value="Unassembled WGS sequence"/>
</dbReference>
<organism evidence="5 6">
    <name type="scientific">Pelagicoccus mobilis</name>
    <dbReference type="NCBI Taxonomy" id="415221"/>
    <lineage>
        <taxon>Bacteria</taxon>
        <taxon>Pseudomonadati</taxon>
        <taxon>Verrucomicrobiota</taxon>
        <taxon>Opitutia</taxon>
        <taxon>Puniceicoccales</taxon>
        <taxon>Pelagicoccaceae</taxon>
        <taxon>Pelagicoccus</taxon>
    </lineage>
</organism>
<dbReference type="EMBL" id="JAENIL010000001">
    <property type="protein sequence ID" value="MBK1875288.1"/>
    <property type="molecule type" value="Genomic_DNA"/>
</dbReference>
<dbReference type="InterPro" id="IPR018062">
    <property type="entry name" value="HTH_AraC-typ_CS"/>
</dbReference>
<dbReference type="PROSITE" id="PS01124">
    <property type="entry name" value="HTH_ARAC_FAMILY_2"/>
    <property type="match status" value="1"/>
</dbReference>
<name>A0A934VP90_9BACT</name>
<protein>
    <submittedName>
        <fullName evidence="5">Helix-turn-helix transcriptional regulator</fullName>
    </submittedName>
</protein>
<dbReference type="GO" id="GO:0043565">
    <property type="term" value="F:sequence-specific DNA binding"/>
    <property type="evidence" value="ECO:0007669"/>
    <property type="project" value="InterPro"/>
</dbReference>
<dbReference type="AlphaFoldDB" id="A0A934VP90"/>
<dbReference type="Gene3D" id="2.60.120.10">
    <property type="entry name" value="Jelly Rolls"/>
    <property type="match status" value="1"/>
</dbReference>
<evidence type="ECO:0000256" key="3">
    <source>
        <dbReference type="ARBA" id="ARBA00023163"/>
    </source>
</evidence>